<dbReference type="EMBL" id="GBRH01268721">
    <property type="protein sequence ID" value="JAD29174.1"/>
    <property type="molecule type" value="Transcribed_RNA"/>
</dbReference>
<evidence type="ECO:0000313" key="1">
    <source>
        <dbReference type="EMBL" id="JAD29174.1"/>
    </source>
</evidence>
<sequence>MINIVHLIPPPLYRSPRLVIGQQSCVNIIEVGYVSIPLVPAKKGLC</sequence>
<reference evidence="1" key="2">
    <citation type="journal article" date="2015" name="Data Brief">
        <title>Shoot transcriptome of the giant reed, Arundo donax.</title>
        <authorList>
            <person name="Barrero R.A."/>
            <person name="Guerrero F.D."/>
            <person name="Moolhuijzen P."/>
            <person name="Goolsby J.A."/>
            <person name="Tidwell J."/>
            <person name="Bellgard S.E."/>
            <person name="Bellgard M.I."/>
        </authorList>
    </citation>
    <scope>NUCLEOTIDE SEQUENCE</scope>
    <source>
        <tissue evidence="1">Shoot tissue taken approximately 20 cm above the soil surface</tissue>
    </source>
</reference>
<protein>
    <submittedName>
        <fullName evidence="1">Uncharacterized protein</fullName>
    </submittedName>
</protein>
<proteinExistence type="predicted"/>
<accession>A0A0A8YQP2</accession>
<name>A0A0A8YQP2_ARUDO</name>
<reference evidence="1" key="1">
    <citation type="submission" date="2014-09" db="EMBL/GenBank/DDBJ databases">
        <authorList>
            <person name="Magalhaes I.L.F."/>
            <person name="Oliveira U."/>
            <person name="Santos F.R."/>
            <person name="Vidigal T.H.D.A."/>
            <person name="Brescovit A.D."/>
            <person name="Santos A.J."/>
        </authorList>
    </citation>
    <scope>NUCLEOTIDE SEQUENCE</scope>
    <source>
        <tissue evidence="1">Shoot tissue taken approximately 20 cm above the soil surface</tissue>
    </source>
</reference>
<organism evidence="1">
    <name type="scientific">Arundo donax</name>
    <name type="common">Giant reed</name>
    <name type="synonym">Donax arundinaceus</name>
    <dbReference type="NCBI Taxonomy" id="35708"/>
    <lineage>
        <taxon>Eukaryota</taxon>
        <taxon>Viridiplantae</taxon>
        <taxon>Streptophyta</taxon>
        <taxon>Embryophyta</taxon>
        <taxon>Tracheophyta</taxon>
        <taxon>Spermatophyta</taxon>
        <taxon>Magnoliopsida</taxon>
        <taxon>Liliopsida</taxon>
        <taxon>Poales</taxon>
        <taxon>Poaceae</taxon>
        <taxon>PACMAD clade</taxon>
        <taxon>Arundinoideae</taxon>
        <taxon>Arundineae</taxon>
        <taxon>Arundo</taxon>
    </lineage>
</organism>
<dbReference type="AlphaFoldDB" id="A0A0A8YQP2"/>